<feature type="non-terminal residue" evidence="2">
    <location>
        <position position="1"/>
    </location>
</feature>
<evidence type="ECO:0000256" key="1">
    <source>
        <dbReference type="SAM" id="SignalP"/>
    </source>
</evidence>
<reference evidence="3" key="1">
    <citation type="journal article" date="2017" name="Genome Biol.">
        <title>Comparative genomics reveals high biological diversity and specific adaptations in the industrially and medically important fungal genus Aspergillus.</title>
        <authorList>
            <person name="de Vries R.P."/>
            <person name="Riley R."/>
            <person name="Wiebenga A."/>
            <person name="Aguilar-Osorio G."/>
            <person name="Amillis S."/>
            <person name="Uchima C.A."/>
            <person name="Anderluh G."/>
            <person name="Asadollahi M."/>
            <person name="Askin M."/>
            <person name="Barry K."/>
            <person name="Battaglia E."/>
            <person name="Bayram O."/>
            <person name="Benocci T."/>
            <person name="Braus-Stromeyer S.A."/>
            <person name="Caldana C."/>
            <person name="Canovas D."/>
            <person name="Cerqueira G.C."/>
            <person name="Chen F."/>
            <person name="Chen W."/>
            <person name="Choi C."/>
            <person name="Clum A."/>
            <person name="Dos Santos R.A."/>
            <person name="Damasio A.R."/>
            <person name="Diallinas G."/>
            <person name="Emri T."/>
            <person name="Fekete E."/>
            <person name="Flipphi M."/>
            <person name="Freyberg S."/>
            <person name="Gallo A."/>
            <person name="Gournas C."/>
            <person name="Habgood R."/>
            <person name="Hainaut M."/>
            <person name="Harispe M.L."/>
            <person name="Henrissat B."/>
            <person name="Hilden K.S."/>
            <person name="Hope R."/>
            <person name="Hossain A."/>
            <person name="Karabika E."/>
            <person name="Karaffa L."/>
            <person name="Karanyi Z."/>
            <person name="Krasevec N."/>
            <person name="Kuo A."/>
            <person name="Kusch H."/>
            <person name="LaButti K."/>
            <person name="Lagendijk E.L."/>
            <person name="Lapidus A."/>
            <person name="Levasseur A."/>
            <person name="Lindquist E."/>
            <person name="Lipzen A."/>
            <person name="Logrieco A.F."/>
            <person name="MacCabe A."/>
            <person name="Maekelae M.R."/>
            <person name="Malavazi I."/>
            <person name="Melin P."/>
            <person name="Meyer V."/>
            <person name="Mielnichuk N."/>
            <person name="Miskei M."/>
            <person name="Molnar A.P."/>
            <person name="Mule G."/>
            <person name="Ngan C.Y."/>
            <person name="Orejas M."/>
            <person name="Orosz E."/>
            <person name="Ouedraogo J.P."/>
            <person name="Overkamp K.M."/>
            <person name="Park H.-S."/>
            <person name="Perrone G."/>
            <person name="Piumi F."/>
            <person name="Punt P.J."/>
            <person name="Ram A.F."/>
            <person name="Ramon A."/>
            <person name="Rauscher S."/>
            <person name="Record E."/>
            <person name="Riano-Pachon D.M."/>
            <person name="Robert V."/>
            <person name="Roehrig J."/>
            <person name="Ruller R."/>
            <person name="Salamov A."/>
            <person name="Salih N.S."/>
            <person name="Samson R.A."/>
            <person name="Sandor E."/>
            <person name="Sanguinetti M."/>
            <person name="Schuetze T."/>
            <person name="Sepcic K."/>
            <person name="Shelest E."/>
            <person name="Sherlock G."/>
            <person name="Sophianopoulou V."/>
            <person name="Squina F.M."/>
            <person name="Sun H."/>
            <person name="Susca A."/>
            <person name="Todd R.B."/>
            <person name="Tsang A."/>
            <person name="Unkles S.E."/>
            <person name="van de Wiele N."/>
            <person name="van Rossen-Uffink D."/>
            <person name="Oliveira J.V."/>
            <person name="Vesth T.C."/>
            <person name="Visser J."/>
            <person name="Yu J.-H."/>
            <person name="Zhou M."/>
            <person name="Andersen M.R."/>
            <person name="Archer D.B."/>
            <person name="Baker S.E."/>
            <person name="Benoit I."/>
            <person name="Brakhage A.A."/>
            <person name="Braus G.H."/>
            <person name="Fischer R."/>
            <person name="Frisvad J.C."/>
            <person name="Goldman G.H."/>
            <person name="Houbraken J."/>
            <person name="Oakley B."/>
            <person name="Pocsi I."/>
            <person name="Scazzocchio C."/>
            <person name="Seiboth B."/>
            <person name="vanKuyk P.A."/>
            <person name="Wortman J."/>
            <person name="Dyer P.S."/>
            <person name="Grigoriev I.V."/>
        </authorList>
    </citation>
    <scope>NUCLEOTIDE SEQUENCE [LARGE SCALE GENOMIC DNA]</scope>
    <source>
        <strain evidence="3">CBS 134.48</strain>
    </source>
</reference>
<organism evidence="2 3">
    <name type="scientific">Aspergillus tubingensis (strain CBS 134.48)</name>
    <dbReference type="NCBI Taxonomy" id="767770"/>
    <lineage>
        <taxon>Eukaryota</taxon>
        <taxon>Fungi</taxon>
        <taxon>Dikarya</taxon>
        <taxon>Ascomycota</taxon>
        <taxon>Pezizomycotina</taxon>
        <taxon>Eurotiomycetes</taxon>
        <taxon>Eurotiomycetidae</taxon>
        <taxon>Eurotiales</taxon>
        <taxon>Aspergillaceae</taxon>
        <taxon>Aspergillus</taxon>
        <taxon>Aspergillus subgen. Circumdati</taxon>
    </lineage>
</organism>
<evidence type="ECO:0008006" key="4">
    <source>
        <dbReference type="Google" id="ProtNLM"/>
    </source>
</evidence>
<feature type="signal peptide" evidence="1">
    <location>
        <begin position="1"/>
        <end position="18"/>
    </location>
</feature>
<keyword evidence="1" id="KW-0732">Signal</keyword>
<evidence type="ECO:0000313" key="2">
    <source>
        <dbReference type="EMBL" id="OJI83713.1"/>
    </source>
</evidence>
<dbReference type="Proteomes" id="UP000184304">
    <property type="component" value="Unassembled WGS sequence"/>
</dbReference>
<protein>
    <recommendedName>
        <fullName evidence="4">Secreted protein</fullName>
    </recommendedName>
</protein>
<feature type="chain" id="PRO_5012634717" description="Secreted protein" evidence="1">
    <location>
        <begin position="19"/>
        <end position="126"/>
    </location>
</feature>
<dbReference type="EMBL" id="KV878203">
    <property type="protein sequence ID" value="OJI83713.1"/>
    <property type="molecule type" value="Genomic_DNA"/>
</dbReference>
<proteinExistence type="predicted"/>
<accession>A0A1L9N345</accession>
<dbReference type="VEuPathDB" id="FungiDB:ASPTUDRAFT_42611"/>
<keyword evidence="3" id="KW-1185">Reference proteome</keyword>
<name>A0A1L9N345_ASPTC</name>
<dbReference type="AlphaFoldDB" id="A0A1L9N345"/>
<gene>
    <name evidence="2" type="ORF">ASPTUDRAFT_42611</name>
</gene>
<evidence type="ECO:0000313" key="3">
    <source>
        <dbReference type="Proteomes" id="UP000184304"/>
    </source>
</evidence>
<sequence>MSLMIAVFLPGTISGSTAVITVLDPTARPSRLQLAATTEWSIPAQSSSSSSCLFVLCRLSLCQSAAVGFLPPSCLPTTTTIYLRYFASSPSTLYSSFFFYLPLGLTCMQPSAVHARPTVSTPGLVS</sequence>